<proteinExistence type="inferred from homology"/>
<name>A0AAN9JQ26_CLITE</name>
<evidence type="ECO:0000313" key="5">
    <source>
        <dbReference type="EMBL" id="KAK7303192.1"/>
    </source>
</evidence>
<keyword evidence="6" id="KW-1185">Reference proteome</keyword>
<feature type="active site" evidence="2">
    <location>
        <position position="144"/>
    </location>
</feature>
<dbReference type="InterPro" id="IPR033121">
    <property type="entry name" value="PEPTIDASE_A1"/>
</dbReference>
<feature type="domain" description="Peptidase A1" evidence="4">
    <location>
        <begin position="126"/>
        <end position="459"/>
    </location>
</feature>
<comment type="caution">
    <text evidence="5">The sequence shown here is derived from an EMBL/GenBank/DDBJ whole genome shotgun (WGS) entry which is preliminary data.</text>
</comment>
<comment type="similarity">
    <text evidence="1">Belongs to the peptidase A1 family.</text>
</comment>
<dbReference type="AlphaFoldDB" id="A0AAN9JQ26"/>
<organism evidence="5 6">
    <name type="scientific">Clitoria ternatea</name>
    <name type="common">Butterfly pea</name>
    <dbReference type="NCBI Taxonomy" id="43366"/>
    <lineage>
        <taxon>Eukaryota</taxon>
        <taxon>Viridiplantae</taxon>
        <taxon>Streptophyta</taxon>
        <taxon>Embryophyta</taxon>
        <taxon>Tracheophyta</taxon>
        <taxon>Spermatophyta</taxon>
        <taxon>Magnoliopsida</taxon>
        <taxon>eudicotyledons</taxon>
        <taxon>Gunneridae</taxon>
        <taxon>Pentapetalae</taxon>
        <taxon>rosids</taxon>
        <taxon>fabids</taxon>
        <taxon>Fabales</taxon>
        <taxon>Fabaceae</taxon>
        <taxon>Papilionoideae</taxon>
        <taxon>50 kb inversion clade</taxon>
        <taxon>NPAAA clade</taxon>
        <taxon>indigoferoid/millettioid clade</taxon>
        <taxon>Phaseoleae</taxon>
        <taxon>Clitoria</taxon>
    </lineage>
</organism>
<sequence>MSNFTFTLLRFLALLLLFNSLHQFSAFQSETPTKRHDHFHIVEFNSLVTASTCNPSTRDASEEELLELVHNYGPCSKSKHHSKAKSPSIGEILERGQTRFNYKQLSANGENNQIGVKWDSSNTFEYVVSVGLGTPENNLTLVMDTGSSLLWTQCQPCTLGNIHGCFNQKDPIFDPSKSSTYTNITCSSPTCSLANATLGITGCSSSTCAYETGYQDGSIVAGFLAKERLSVGSGTFSDIIFGCSEVNVNLTLAGVDGILGLGQDFVSFVEQTSKTYEKVFSYCLPSKASEVGFLKFGKTNQVSKSLMFTQLGADYAIPLAGIKLGNTTLPINLTKDPVVIDSGTVISWLPSNDYITLRDAYRKAMSHYQLSEPFSILDTCYNVGGQSNLVVPKMSFLFEDGLVLDLPPIGVAFPINSTVVCLPFASNEAADGNLVLFGNTQQKTLEIEYDVAGGKIGFGYGVPASLPSLVSTVSCLCLPVSLTQTRCLPRSRLDGLVSCLPLSLGASLSLLAHPSLTRGSPRLKVCLSLSSLTVLGFSGT</sequence>
<feature type="signal peptide" evidence="3">
    <location>
        <begin position="1"/>
        <end position="26"/>
    </location>
</feature>
<evidence type="ECO:0000313" key="6">
    <source>
        <dbReference type="Proteomes" id="UP001359559"/>
    </source>
</evidence>
<feature type="active site" evidence="2">
    <location>
        <position position="341"/>
    </location>
</feature>
<dbReference type="InterPro" id="IPR032861">
    <property type="entry name" value="TAXi_N"/>
</dbReference>
<evidence type="ECO:0000256" key="3">
    <source>
        <dbReference type="SAM" id="SignalP"/>
    </source>
</evidence>
<dbReference type="InterPro" id="IPR032799">
    <property type="entry name" value="TAXi_C"/>
</dbReference>
<dbReference type="PROSITE" id="PS51767">
    <property type="entry name" value="PEPTIDASE_A1"/>
    <property type="match status" value="1"/>
</dbReference>
<reference evidence="5 6" key="1">
    <citation type="submission" date="2024-01" db="EMBL/GenBank/DDBJ databases">
        <title>The genomes of 5 underutilized Papilionoideae crops provide insights into root nodulation and disease resistance.</title>
        <authorList>
            <person name="Yuan L."/>
        </authorList>
    </citation>
    <scope>NUCLEOTIDE SEQUENCE [LARGE SCALE GENOMIC DNA]</scope>
    <source>
        <strain evidence="5">LY-2023</strain>
        <tissue evidence="5">Leaf</tissue>
    </source>
</reference>
<dbReference type="InterPro" id="IPR021109">
    <property type="entry name" value="Peptidase_aspartic_dom_sf"/>
</dbReference>
<dbReference type="GO" id="GO:0006508">
    <property type="term" value="P:proteolysis"/>
    <property type="evidence" value="ECO:0007669"/>
    <property type="project" value="InterPro"/>
</dbReference>
<dbReference type="InterPro" id="IPR001461">
    <property type="entry name" value="Aspartic_peptidase_A1"/>
</dbReference>
<evidence type="ECO:0000256" key="1">
    <source>
        <dbReference type="ARBA" id="ARBA00007447"/>
    </source>
</evidence>
<dbReference type="EMBL" id="JAYKXN010000003">
    <property type="protein sequence ID" value="KAK7303192.1"/>
    <property type="molecule type" value="Genomic_DNA"/>
</dbReference>
<dbReference type="Pfam" id="PF14543">
    <property type="entry name" value="TAXi_N"/>
    <property type="match status" value="1"/>
</dbReference>
<dbReference type="PANTHER" id="PTHR13683:SF750">
    <property type="entry name" value="ASPARTYL PROTEASE AED1"/>
    <property type="match status" value="1"/>
</dbReference>
<dbReference type="GO" id="GO:0004190">
    <property type="term" value="F:aspartic-type endopeptidase activity"/>
    <property type="evidence" value="ECO:0007669"/>
    <property type="project" value="InterPro"/>
</dbReference>
<dbReference type="Proteomes" id="UP001359559">
    <property type="component" value="Unassembled WGS sequence"/>
</dbReference>
<accession>A0AAN9JQ26</accession>
<keyword evidence="3" id="KW-0732">Signal</keyword>
<gene>
    <name evidence="5" type="ORF">RJT34_14094</name>
</gene>
<dbReference type="Gene3D" id="2.40.70.10">
    <property type="entry name" value="Acid Proteases"/>
    <property type="match status" value="2"/>
</dbReference>
<evidence type="ECO:0000256" key="2">
    <source>
        <dbReference type="PIRSR" id="PIRSR601461-1"/>
    </source>
</evidence>
<feature type="chain" id="PRO_5043007006" description="Peptidase A1 domain-containing protein" evidence="3">
    <location>
        <begin position="27"/>
        <end position="540"/>
    </location>
</feature>
<dbReference type="PANTHER" id="PTHR13683">
    <property type="entry name" value="ASPARTYL PROTEASES"/>
    <property type="match status" value="1"/>
</dbReference>
<dbReference type="Pfam" id="PF14541">
    <property type="entry name" value="TAXi_C"/>
    <property type="match status" value="1"/>
</dbReference>
<evidence type="ECO:0000259" key="4">
    <source>
        <dbReference type="PROSITE" id="PS51767"/>
    </source>
</evidence>
<dbReference type="SUPFAM" id="SSF50630">
    <property type="entry name" value="Acid proteases"/>
    <property type="match status" value="1"/>
</dbReference>
<protein>
    <recommendedName>
        <fullName evidence="4">Peptidase A1 domain-containing protein</fullName>
    </recommendedName>
</protein>